<evidence type="ECO:0000256" key="3">
    <source>
        <dbReference type="ARBA" id="ARBA00023122"/>
    </source>
</evidence>
<dbReference type="EMBL" id="GDRN01106031">
    <property type="protein sequence ID" value="JAI57640.1"/>
    <property type="molecule type" value="Transcribed_RNA"/>
</dbReference>
<dbReference type="Pfam" id="PF00571">
    <property type="entry name" value="CBS"/>
    <property type="match status" value="3"/>
</dbReference>
<dbReference type="SMART" id="SM00116">
    <property type="entry name" value="CBS"/>
    <property type="match status" value="4"/>
</dbReference>
<dbReference type="GO" id="GO:0005634">
    <property type="term" value="C:nucleus"/>
    <property type="evidence" value="ECO:0007669"/>
    <property type="project" value="TreeGrafter"/>
</dbReference>
<dbReference type="CDD" id="cd04641">
    <property type="entry name" value="CBS_euAMPK_gamma-like_repeat2"/>
    <property type="match status" value="1"/>
</dbReference>
<dbReference type="AlphaFoldDB" id="A0A0N7ZA22"/>
<dbReference type="GO" id="GO:0019901">
    <property type="term" value="F:protein kinase binding"/>
    <property type="evidence" value="ECO:0007669"/>
    <property type="project" value="TreeGrafter"/>
</dbReference>
<evidence type="ECO:0000256" key="6">
    <source>
        <dbReference type="SAM" id="MobiDB-lite"/>
    </source>
</evidence>
<evidence type="ECO:0000259" key="7">
    <source>
        <dbReference type="PROSITE" id="PS51371"/>
    </source>
</evidence>
<dbReference type="GO" id="GO:0031588">
    <property type="term" value="C:nucleotide-activated protein kinase complex"/>
    <property type="evidence" value="ECO:0007669"/>
    <property type="project" value="TreeGrafter"/>
</dbReference>
<feature type="compositionally biased region" description="Polar residues" evidence="6">
    <location>
        <begin position="669"/>
        <end position="682"/>
    </location>
</feature>
<name>A0A0N7ZA22_SCYOL</name>
<feature type="region of interest" description="Disordered" evidence="6">
    <location>
        <begin position="258"/>
        <end position="310"/>
    </location>
</feature>
<keyword evidence="3 5" id="KW-0129">CBS domain</keyword>
<feature type="domain" description="CBS" evidence="7">
    <location>
        <begin position="588"/>
        <end position="649"/>
    </location>
</feature>
<evidence type="ECO:0000256" key="5">
    <source>
        <dbReference type="PROSITE-ProRule" id="PRU00703"/>
    </source>
</evidence>
<feature type="domain" description="CBS" evidence="7">
    <location>
        <begin position="517"/>
        <end position="575"/>
    </location>
</feature>
<feature type="compositionally biased region" description="Polar residues" evidence="6">
    <location>
        <begin position="187"/>
        <end position="200"/>
    </location>
</feature>
<feature type="compositionally biased region" description="Gly residues" evidence="6">
    <location>
        <begin position="89"/>
        <end position="101"/>
    </location>
</feature>
<proteinExistence type="inferred from homology"/>
<dbReference type="SUPFAM" id="SSF54631">
    <property type="entry name" value="CBS-domain pair"/>
    <property type="match status" value="2"/>
</dbReference>
<sequence length="762" mass="84659">MASGRYAIGRFFVTTQSTEQVDHGIKSGRGKHGGSKRVKKYVMPLSYPEPTIQEETSPNDAEDASSGSTGKTQGGEGGQDSHKDSQTGRGSGGGGAGGQGEDGAPQHPTRPRSGTWSVATSRRVKIKAEKEEEVAARQRRKSGDDVLNASVKEKEKKKEAGPGFFDYLGRRPRSKSDASRVGRKPNIITSMKNAVQHTLVSPSSTRSGRRSGDVTPVEQSGGGDDVYYTWHAGSTHPALQARRPPDSTSRTGLSKVMELFRSHRGETTEERQRRKSGGKYDKGQMRRHSSESDRRRHGSGSLQPPYMRGEMDPNQAAMLFRDSRGLPYADPFLENISRSDLEEDETQIFVKFFKFHQTYDLIPISAKLVVFDTRLQVKKAFFALVYNGVRAAPLWDSARQQFVGMLTITDFIRILQNFYNSPNRKMEELEDHRLETWRTVLKDEARPLISIRPDESLYVAIRSLIHHKIHRLPVIDPATGNVLYIVTHKRILKFLYLYINELPKPSILHKPLKEMDIGTYDNIETAREDTLIIQALNKFVERRISALPIVDADGKLVDIYAKFDVINLAAEGTYSNLDVTLRKANEYRNEWFEQVHRCTLQETLGTIMERIVRAEVHRLVVVDEKDRVMGIISLSDILKELVLKPCMDMEPGSLREATAAATVQQMTETLAKSPSNLSSSTDEPAPQADLNGVGSSEDSLGGKWSSDDRLSQPTASAATLSTASTASAKTASKKSLEDDGAFLMEEGSDPPVRQPEVIPITG</sequence>
<feature type="compositionally biased region" description="Basic and acidic residues" evidence="6">
    <location>
        <begin position="151"/>
        <end position="160"/>
    </location>
</feature>
<dbReference type="PANTHER" id="PTHR13780">
    <property type="entry name" value="AMP-ACTIVATED PROTEIN KINASE, GAMMA REGULATORY SUBUNIT"/>
    <property type="match status" value="1"/>
</dbReference>
<feature type="compositionally biased region" description="Basic and acidic residues" evidence="6">
    <location>
        <begin position="258"/>
        <end position="294"/>
    </location>
</feature>
<feature type="domain" description="CBS" evidence="7">
    <location>
        <begin position="364"/>
        <end position="423"/>
    </location>
</feature>
<dbReference type="Gene3D" id="3.10.580.10">
    <property type="entry name" value="CBS-domain"/>
    <property type="match status" value="2"/>
</dbReference>
<evidence type="ECO:0000256" key="2">
    <source>
        <dbReference type="ARBA" id="ARBA00022737"/>
    </source>
</evidence>
<dbReference type="GO" id="GO:0019887">
    <property type="term" value="F:protein kinase regulator activity"/>
    <property type="evidence" value="ECO:0007669"/>
    <property type="project" value="TreeGrafter"/>
</dbReference>
<feature type="region of interest" description="Disordered" evidence="6">
    <location>
        <begin position="669"/>
        <end position="762"/>
    </location>
</feature>
<feature type="domain" description="CBS" evidence="7">
    <location>
        <begin position="444"/>
        <end position="502"/>
    </location>
</feature>
<dbReference type="InterPro" id="IPR000644">
    <property type="entry name" value="CBS_dom"/>
</dbReference>
<dbReference type="InterPro" id="IPR046342">
    <property type="entry name" value="CBS_dom_sf"/>
</dbReference>
<dbReference type="GO" id="GO:0016208">
    <property type="term" value="F:AMP binding"/>
    <property type="evidence" value="ECO:0007669"/>
    <property type="project" value="TreeGrafter"/>
</dbReference>
<dbReference type="PROSITE" id="PS51371">
    <property type="entry name" value="CBS"/>
    <property type="match status" value="4"/>
</dbReference>
<evidence type="ECO:0000313" key="8">
    <source>
        <dbReference type="EMBL" id="JAI57640.1"/>
    </source>
</evidence>
<comment type="similarity">
    <text evidence="1">Belongs to the 5'-AMP-activated protein kinase gamma subunit family.</text>
</comment>
<dbReference type="GO" id="GO:0005737">
    <property type="term" value="C:cytoplasm"/>
    <property type="evidence" value="ECO:0007669"/>
    <property type="project" value="TreeGrafter"/>
</dbReference>
<feature type="compositionally biased region" description="Basic and acidic residues" evidence="6">
    <location>
        <begin position="126"/>
        <end position="144"/>
    </location>
</feature>
<accession>A0A0N7ZA22</accession>
<feature type="compositionally biased region" description="Basic residues" evidence="6">
    <location>
        <begin position="26"/>
        <end position="40"/>
    </location>
</feature>
<reference evidence="8" key="1">
    <citation type="submission" date="2015-09" db="EMBL/GenBank/DDBJ databases">
        <title>Scylla olivacea transcriptome.</title>
        <authorList>
            <person name="Ikhwanuddin M."/>
        </authorList>
    </citation>
    <scope>NUCLEOTIDE SEQUENCE</scope>
</reference>
<dbReference type="PANTHER" id="PTHR13780:SF35">
    <property type="entry name" value="LD22662P"/>
    <property type="match status" value="1"/>
</dbReference>
<dbReference type="InterPro" id="IPR050511">
    <property type="entry name" value="AMPK_gamma/SDS23_families"/>
</dbReference>
<organism evidence="8">
    <name type="scientific">Scylla olivacea</name>
    <name type="common">Orange mud crab</name>
    <name type="synonym">Cancer olivacea</name>
    <dbReference type="NCBI Taxonomy" id="85551"/>
    <lineage>
        <taxon>Eukaryota</taxon>
        <taxon>Metazoa</taxon>
        <taxon>Ecdysozoa</taxon>
        <taxon>Arthropoda</taxon>
        <taxon>Crustacea</taxon>
        <taxon>Multicrustacea</taxon>
        <taxon>Malacostraca</taxon>
        <taxon>Eumalacostraca</taxon>
        <taxon>Eucarida</taxon>
        <taxon>Decapoda</taxon>
        <taxon>Pleocyemata</taxon>
        <taxon>Brachyura</taxon>
        <taxon>Eubrachyura</taxon>
        <taxon>Portunoidea</taxon>
        <taxon>Portunidae</taxon>
        <taxon>Portuninae</taxon>
        <taxon>Scylla</taxon>
    </lineage>
</organism>
<keyword evidence="2" id="KW-0677">Repeat</keyword>
<feature type="compositionally biased region" description="Low complexity" evidence="6">
    <location>
        <begin position="714"/>
        <end position="730"/>
    </location>
</feature>
<evidence type="ECO:0000256" key="1">
    <source>
        <dbReference type="ARBA" id="ARBA00006750"/>
    </source>
</evidence>
<comment type="subunit">
    <text evidence="4">AMPK is a heterotrimer of an alpha catalytic subunit (PRKAA1 or PRKAA2), a beta (PRKAB1 or PRKAB2) and a gamma non-catalytic subunits (PRKAG1, PRKAG2 or PRKAG3). Interacts with FNIP1 and FNIP2.</text>
</comment>
<feature type="region of interest" description="Disordered" evidence="6">
    <location>
        <begin position="17"/>
        <end position="230"/>
    </location>
</feature>
<protein>
    <recommendedName>
        <fullName evidence="7">CBS domain-containing protein</fullName>
    </recommendedName>
</protein>
<dbReference type="CDD" id="cd04618">
    <property type="entry name" value="CBS_euAMPK_gamma-like_repeat1"/>
    <property type="match status" value="1"/>
</dbReference>
<evidence type="ECO:0000256" key="4">
    <source>
        <dbReference type="ARBA" id="ARBA00025878"/>
    </source>
</evidence>